<keyword evidence="7" id="KW-0175">Coiled coil</keyword>
<proteinExistence type="inferred from homology"/>
<dbReference type="Proteomes" id="UP001254165">
    <property type="component" value="Unassembled WGS sequence"/>
</dbReference>
<feature type="domain" description="Peptide chain release factor" evidence="8">
    <location>
        <begin position="79"/>
        <end position="188"/>
    </location>
</feature>
<dbReference type="EMBL" id="JAUHMF010000001">
    <property type="protein sequence ID" value="MDT8896762.1"/>
    <property type="molecule type" value="Genomic_DNA"/>
</dbReference>
<name>A0ABU3NLB3_9CHLR</name>
<gene>
    <name evidence="6 9" type="primary">prfB</name>
    <name evidence="9" type="ORF">QYE77_00665</name>
</gene>
<dbReference type="SUPFAM" id="SSF75620">
    <property type="entry name" value="Release factor"/>
    <property type="match status" value="1"/>
</dbReference>
<keyword evidence="4 6" id="KW-0488">Methylation</keyword>
<feature type="coiled-coil region" evidence="7">
    <location>
        <begin position="50"/>
        <end position="109"/>
    </location>
</feature>
<sequence length="369" mass="42301">MQDLIERLENIKRHIHDLQVHLDLDKKRADLEALQKISEDPKLWDDPSHAQQVMKRLAEVKEELESWDRLTLRVQDLLDLAQLEDESLRTEIEQEVEDIEHDLEQRELDILLSGPYDRGNAILAIHAGAGGVDAQDWAAMLQRMYLRWAERHGYEVEILDYSEGEEAGIKSVTMVIAGRNAYGYLKAEKGVHRLVRLSPFDAAHRRHTSFALVEVLPEIASDSEEIVINPNDLRIDIFRSSSAGGQNVQKNATAVRITHLPTGIVVSCQNERSQLQNRENAMRVLRARLAALKQEEQERKLAELKGEYKKAEWGNQIRSYVLHPYQMVKDHRTDYEVGNTQAVLDGDLDGLIEAYLRQSARSRYVSTTQ</sequence>
<feature type="modified residue" description="N5-methylglutamine" evidence="6">
    <location>
        <position position="246"/>
    </location>
</feature>
<dbReference type="InterPro" id="IPR005139">
    <property type="entry name" value="PCRF"/>
</dbReference>
<evidence type="ECO:0000256" key="6">
    <source>
        <dbReference type="HAMAP-Rule" id="MF_00094"/>
    </source>
</evidence>
<dbReference type="HAMAP" id="MF_00094">
    <property type="entry name" value="Rel_fac_2"/>
    <property type="match status" value="1"/>
</dbReference>
<dbReference type="Gene3D" id="3.30.160.20">
    <property type="match status" value="1"/>
</dbReference>
<dbReference type="InterPro" id="IPR000352">
    <property type="entry name" value="Pep_chain_release_fac_I"/>
</dbReference>
<dbReference type="PANTHER" id="PTHR43116">
    <property type="entry name" value="PEPTIDE CHAIN RELEASE FACTOR 2"/>
    <property type="match status" value="1"/>
</dbReference>
<comment type="function">
    <text evidence="1 6">Peptide chain release factor 2 directs the termination of translation in response to the peptide chain termination codons UGA and UAA.</text>
</comment>
<dbReference type="Gene3D" id="3.30.70.1660">
    <property type="match status" value="1"/>
</dbReference>
<dbReference type="NCBIfam" id="TIGR00020">
    <property type="entry name" value="prfB"/>
    <property type="match status" value="1"/>
</dbReference>
<evidence type="ECO:0000313" key="10">
    <source>
        <dbReference type="Proteomes" id="UP001254165"/>
    </source>
</evidence>
<evidence type="ECO:0000256" key="4">
    <source>
        <dbReference type="ARBA" id="ARBA00022481"/>
    </source>
</evidence>
<dbReference type="Pfam" id="PF00472">
    <property type="entry name" value="RF-1"/>
    <property type="match status" value="1"/>
</dbReference>
<reference evidence="9 10" key="1">
    <citation type="submission" date="2023-07" db="EMBL/GenBank/DDBJ databases">
        <title>Novel species of Thermanaerothrix with wide hydrolytic capabilities.</title>
        <authorList>
            <person name="Zayulina K.S."/>
            <person name="Podosokorskaya O.A."/>
            <person name="Elcheninov A.G."/>
        </authorList>
    </citation>
    <scope>NUCLEOTIDE SEQUENCE [LARGE SCALE GENOMIC DNA]</scope>
    <source>
        <strain evidence="9 10">4228-RoL</strain>
    </source>
</reference>
<dbReference type="InterPro" id="IPR004374">
    <property type="entry name" value="PrfB"/>
</dbReference>
<comment type="subcellular location">
    <subcellularLocation>
        <location evidence="6">Cytoplasm</location>
    </subcellularLocation>
</comment>
<evidence type="ECO:0000259" key="8">
    <source>
        <dbReference type="SMART" id="SM00937"/>
    </source>
</evidence>
<accession>A0ABU3NLB3</accession>
<evidence type="ECO:0000256" key="5">
    <source>
        <dbReference type="ARBA" id="ARBA00022917"/>
    </source>
</evidence>
<dbReference type="Gene3D" id="1.20.58.410">
    <property type="entry name" value="Release factor"/>
    <property type="match status" value="1"/>
</dbReference>
<dbReference type="RefSeq" id="WP_315623270.1">
    <property type="nucleotide sequence ID" value="NZ_JAUHMF010000001.1"/>
</dbReference>
<evidence type="ECO:0000313" key="9">
    <source>
        <dbReference type="EMBL" id="MDT8896762.1"/>
    </source>
</evidence>
<protein>
    <recommendedName>
        <fullName evidence="3 6">Peptide chain release factor 2</fullName>
        <shortName evidence="6">RF-2</shortName>
    </recommendedName>
</protein>
<evidence type="ECO:0000256" key="1">
    <source>
        <dbReference type="ARBA" id="ARBA00002613"/>
    </source>
</evidence>
<keyword evidence="10" id="KW-1185">Reference proteome</keyword>
<evidence type="ECO:0000256" key="7">
    <source>
        <dbReference type="SAM" id="Coils"/>
    </source>
</evidence>
<organism evidence="9 10">
    <name type="scientific">Thermanaerothrix solaris</name>
    <dbReference type="NCBI Taxonomy" id="3058434"/>
    <lineage>
        <taxon>Bacteria</taxon>
        <taxon>Bacillati</taxon>
        <taxon>Chloroflexota</taxon>
        <taxon>Anaerolineae</taxon>
        <taxon>Anaerolineales</taxon>
        <taxon>Anaerolineaceae</taxon>
        <taxon>Thermanaerothrix</taxon>
    </lineage>
</organism>
<comment type="similarity">
    <text evidence="2 6">Belongs to the prokaryotic/mitochondrial release factor family.</text>
</comment>
<evidence type="ECO:0000256" key="3">
    <source>
        <dbReference type="ARBA" id="ARBA00019192"/>
    </source>
</evidence>
<dbReference type="Pfam" id="PF03462">
    <property type="entry name" value="PCRF"/>
    <property type="match status" value="1"/>
</dbReference>
<feature type="coiled-coil region" evidence="7">
    <location>
        <begin position="268"/>
        <end position="314"/>
    </location>
</feature>
<comment type="PTM">
    <text evidence="6">Methylated by PrmC. Methylation increases the termination efficiency of RF2.</text>
</comment>
<dbReference type="InterPro" id="IPR045853">
    <property type="entry name" value="Pep_chain_release_fac_I_sf"/>
</dbReference>
<dbReference type="PANTHER" id="PTHR43116:SF3">
    <property type="entry name" value="CLASS I PEPTIDE CHAIN RELEASE FACTOR"/>
    <property type="match status" value="1"/>
</dbReference>
<dbReference type="SMART" id="SM00937">
    <property type="entry name" value="PCRF"/>
    <property type="match status" value="1"/>
</dbReference>
<evidence type="ECO:0000256" key="2">
    <source>
        <dbReference type="ARBA" id="ARBA00010835"/>
    </source>
</evidence>
<comment type="caution">
    <text evidence="9">The sequence shown here is derived from an EMBL/GenBank/DDBJ whole genome shotgun (WGS) entry which is preliminary data.</text>
</comment>
<keyword evidence="6" id="KW-0963">Cytoplasm</keyword>
<keyword evidence="5 6" id="KW-0648">Protein biosynthesis</keyword>